<feature type="transmembrane region" description="Helical" evidence="8">
    <location>
        <begin position="107"/>
        <end position="136"/>
    </location>
</feature>
<keyword evidence="6 8" id="KW-1133">Transmembrane helix</keyword>
<feature type="transmembrane region" description="Helical" evidence="8">
    <location>
        <begin position="344"/>
        <end position="370"/>
    </location>
</feature>
<proteinExistence type="inferred from homology"/>
<evidence type="ECO:0000256" key="5">
    <source>
        <dbReference type="ARBA" id="ARBA00022692"/>
    </source>
</evidence>
<evidence type="ECO:0000256" key="8">
    <source>
        <dbReference type="SAM" id="Phobius"/>
    </source>
</evidence>
<dbReference type="Proteomes" id="UP000478571">
    <property type="component" value="Unassembled WGS sequence"/>
</dbReference>
<feature type="transmembrane region" description="Helical" evidence="8">
    <location>
        <begin position="156"/>
        <end position="175"/>
    </location>
</feature>
<feature type="transmembrane region" description="Helical" evidence="8">
    <location>
        <begin position="63"/>
        <end position="87"/>
    </location>
</feature>
<keyword evidence="5 8" id="KW-0812">Transmembrane</keyword>
<dbReference type="PANTHER" id="PTHR30462">
    <property type="entry name" value="INTERMEMBRANE TRANSPORT PROTEIN PQIB-RELATED"/>
    <property type="match status" value="1"/>
</dbReference>
<reference evidence="9 10" key="1">
    <citation type="submission" date="2020-01" db="EMBL/GenBank/DDBJ databases">
        <title>Draft Genome Sequence of Vibrio sp. strain OCN044, Isolated from a Healthy Coral at Palmyra Atoll.</title>
        <authorList>
            <person name="Videau P."/>
            <person name="Loughran R."/>
            <person name="Esquivel A."/>
            <person name="Deadmond M."/>
            <person name="Paddock B.E."/>
            <person name="Saw J.H."/>
            <person name="Ushijima B."/>
        </authorList>
    </citation>
    <scope>NUCLEOTIDE SEQUENCE [LARGE SCALE GENOMIC DNA]</scope>
    <source>
        <strain evidence="9 10">OCN044</strain>
    </source>
</reference>
<organism evidence="9 10">
    <name type="scientific">Vibrio tetraodonis subsp. pristinus</name>
    <dbReference type="NCBI Taxonomy" id="2695891"/>
    <lineage>
        <taxon>Bacteria</taxon>
        <taxon>Pseudomonadati</taxon>
        <taxon>Pseudomonadota</taxon>
        <taxon>Gammaproteobacteria</taxon>
        <taxon>Vibrionales</taxon>
        <taxon>Vibrionaceae</taxon>
        <taxon>Vibrio</taxon>
    </lineage>
</organism>
<keyword evidence="4" id="KW-0997">Cell inner membrane</keyword>
<evidence type="ECO:0000256" key="4">
    <source>
        <dbReference type="ARBA" id="ARBA00022519"/>
    </source>
</evidence>
<dbReference type="PANTHER" id="PTHR30462:SF1">
    <property type="entry name" value="INTERMEMBRANE TRANSPORT PROTEIN YEBS"/>
    <property type="match status" value="1"/>
</dbReference>
<gene>
    <name evidence="9" type="ORF">GTG28_04520</name>
</gene>
<accession>A0A6L8LUW2</accession>
<evidence type="ECO:0000256" key="6">
    <source>
        <dbReference type="ARBA" id="ARBA00022989"/>
    </source>
</evidence>
<dbReference type="Pfam" id="PF04403">
    <property type="entry name" value="PqiA"/>
    <property type="match status" value="2"/>
</dbReference>
<evidence type="ECO:0000256" key="1">
    <source>
        <dbReference type="ARBA" id="ARBA00004429"/>
    </source>
</evidence>
<feature type="transmembrane region" description="Helical" evidence="8">
    <location>
        <begin position="181"/>
        <end position="205"/>
    </location>
</feature>
<dbReference type="RefSeq" id="WP_160927365.1">
    <property type="nucleotide sequence ID" value="NZ_WWEU01000001.1"/>
</dbReference>
<protein>
    <submittedName>
        <fullName evidence="9">PqiA/YebS family transporter subunit</fullName>
    </submittedName>
</protein>
<evidence type="ECO:0000256" key="2">
    <source>
        <dbReference type="ARBA" id="ARBA00007555"/>
    </source>
</evidence>
<evidence type="ECO:0000256" key="3">
    <source>
        <dbReference type="ARBA" id="ARBA00022475"/>
    </source>
</evidence>
<sequence>MTVCSHLIDGNNESTESASHIRLCHGCELPINLILLERGKSAYCPRCGTHLYRGGSPSLSGNLALAIACLLLYFPSHFFPFISIRLFGVMIPATLPSGIYTLFNEGFIFLSSLIFFCSSIAPCLLCVSVVTAHIGLKNKQFKVLKYSLYTIRHLKAWVMIDVFLISIAISCFKLQDYSDIYLGTGLYGFIMLQCMTLLLVTRVGIHSYWEKYKPEQDYHFEKRELHCLHCHLSQPYNDVCARCKKPIFRRKPHSIKITWAYIVAASIAIFPANLIPISILITNGRRIEDTIFSGVASLVKSGMWGIALIIFVASIAVPVIKILGLSYLLISIQFKQNLLRRQRMVIYFIIKWIGRWSMMDLFVICIMMAVIDRGQILDFSPGFGAVAFGFVVLLTMFAAESLDPRLIWDEGSMKSETDRREEISNG</sequence>
<dbReference type="InterPro" id="IPR005219">
    <property type="entry name" value="PqiA-like_proteobact"/>
</dbReference>
<keyword evidence="3" id="KW-1003">Cell membrane</keyword>
<dbReference type="EMBL" id="WWEU01000001">
    <property type="protein sequence ID" value="MYM58480.1"/>
    <property type="molecule type" value="Genomic_DNA"/>
</dbReference>
<feature type="transmembrane region" description="Helical" evidence="8">
    <location>
        <begin position="259"/>
        <end position="282"/>
    </location>
</feature>
<name>A0A6L8LUW2_9VIBR</name>
<comment type="similarity">
    <text evidence="2">Belongs to the PqiA family.</text>
</comment>
<comment type="caution">
    <text evidence="9">The sequence shown here is derived from an EMBL/GenBank/DDBJ whole genome shotgun (WGS) entry which is preliminary data.</text>
</comment>
<feature type="transmembrane region" description="Helical" evidence="8">
    <location>
        <begin position="382"/>
        <end position="399"/>
    </location>
</feature>
<keyword evidence="10" id="KW-1185">Reference proteome</keyword>
<dbReference type="InterPro" id="IPR007498">
    <property type="entry name" value="PqiA-like"/>
</dbReference>
<dbReference type="NCBIfam" id="TIGR00155">
    <property type="entry name" value="pqiA_fam"/>
    <property type="match status" value="1"/>
</dbReference>
<comment type="subcellular location">
    <subcellularLocation>
        <location evidence="1">Cell inner membrane</location>
        <topology evidence="1">Multi-pass membrane protein</topology>
    </subcellularLocation>
</comment>
<dbReference type="AlphaFoldDB" id="A0A6L8LUW2"/>
<dbReference type="GO" id="GO:0005886">
    <property type="term" value="C:plasma membrane"/>
    <property type="evidence" value="ECO:0007669"/>
    <property type="project" value="UniProtKB-SubCell"/>
</dbReference>
<evidence type="ECO:0000256" key="7">
    <source>
        <dbReference type="ARBA" id="ARBA00023136"/>
    </source>
</evidence>
<feature type="transmembrane region" description="Helical" evidence="8">
    <location>
        <begin position="302"/>
        <end position="332"/>
    </location>
</feature>
<evidence type="ECO:0000313" key="10">
    <source>
        <dbReference type="Proteomes" id="UP000478571"/>
    </source>
</evidence>
<evidence type="ECO:0000313" key="9">
    <source>
        <dbReference type="EMBL" id="MYM58480.1"/>
    </source>
</evidence>
<dbReference type="InterPro" id="IPR051800">
    <property type="entry name" value="PqiA-PqiB_transport"/>
</dbReference>
<keyword evidence="7 8" id="KW-0472">Membrane</keyword>